<protein>
    <submittedName>
        <fullName evidence="1">DUF1367 family protein</fullName>
    </submittedName>
</protein>
<dbReference type="Proteomes" id="UP001173597">
    <property type="component" value="Unassembled WGS sequence"/>
</dbReference>
<evidence type="ECO:0000313" key="1">
    <source>
        <dbReference type="EMBL" id="MDK4766998.1"/>
    </source>
</evidence>
<proteinExistence type="predicted"/>
<sequence length="32" mass="3703">MDNLEFNDLYQAALNALWIFILNKSFLTIAEA</sequence>
<dbReference type="Pfam" id="PF07105">
    <property type="entry name" value="DUF1367"/>
    <property type="match status" value="1"/>
</dbReference>
<dbReference type="EMBL" id="JARTLO010000016">
    <property type="protein sequence ID" value="MDK4766998.1"/>
    <property type="molecule type" value="Genomic_DNA"/>
</dbReference>
<comment type="caution">
    <text evidence="1">The sequence shown here is derived from an EMBL/GenBank/DDBJ whole genome shotgun (WGS) entry which is preliminary data.</text>
</comment>
<evidence type="ECO:0000313" key="2">
    <source>
        <dbReference type="Proteomes" id="UP001173597"/>
    </source>
</evidence>
<gene>
    <name evidence="1" type="ORF">P9854_14415</name>
</gene>
<dbReference type="RefSeq" id="WP_230122671.1">
    <property type="nucleotide sequence ID" value="NZ_CP183244.1"/>
</dbReference>
<organism evidence="1 2">
    <name type="scientific">Serratia nevei</name>
    <dbReference type="NCBI Taxonomy" id="2703794"/>
    <lineage>
        <taxon>Bacteria</taxon>
        <taxon>Pseudomonadati</taxon>
        <taxon>Pseudomonadota</taxon>
        <taxon>Gammaproteobacteria</taxon>
        <taxon>Enterobacterales</taxon>
        <taxon>Yersiniaceae</taxon>
        <taxon>Serratia</taxon>
    </lineage>
</organism>
<reference evidence="1" key="1">
    <citation type="submission" date="2023-01" db="EMBL/GenBank/DDBJ databases">
        <title>Genomic dissection of endemic carbapenem resistance: metallo-beta-lactamase gene dissemination through clonal, plasmid and integron transfer pathways.</title>
        <authorList>
            <person name="Macesic N."/>
        </authorList>
    </citation>
    <scope>NUCLEOTIDE SEQUENCE</scope>
    <source>
        <strain evidence="1">CPO573</strain>
    </source>
</reference>
<dbReference type="InterPro" id="IPR009797">
    <property type="entry name" value="DUF1367"/>
</dbReference>
<accession>A0AAW6X8B3</accession>
<dbReference type="AlphaFoldDB" id="A0AAW6X8B3"/>
<name>A0AAW6X8B3_9GAMM</name>